<comment type="caution">
    <text evidence="9">The sequence shown here is derived from an EMBL/GenBank/DDBJ whole genome shotgun (WGS) entry which is preliminary data.</text>
</comment>
<evidence type="ECO:0000256" key="6">
    <source>
        <dbReference type="SAM" id="MobiDB-lite"/>
    </source>
</evidence>
<dbReference type="EMBL" id="AAHK01000113">
    <property type="protein sequence ID" value="EAN97133.1"/>
    <property type="molecule type" value="Genomic_DNA"/>
</dbReference>
<keyword evidence="5" id="KW-0175">Coiled coil</keyword>
<dbReference type="InterPro" id="IPR000571">
    <property type="entry name" value="Znf_CCCH"/>
</dbReference>
<evidence type="ECO:0000313" key="10">
    <source>
        <dbReference type="Proteomes" id="UP000002296"/>
    </source>
</evidence>
<dbReference type="SUPFAM" id="SSF90229">
    <property type="entry name" value="CCCH zinc finger"/>
    <property type="match status" value="1"/>
</dbReference>
<dbReference type="GO" id="GO:0051252">
    <property type="term" value="P:regulation of RNA metabolic process"/>
    <property type="evidence" value="ECO:0007669"/>
    <property type="project" value="UniProtKB-ARBA"/>
</dbReference>
<dbReference type="InterPro" id="IPR036855">
    <property type="entry name" value="Znf_CCCH_sf"/>
</dbReference>
<dbReference type="GO" id="GO:0008270">
    <property type="term" value="F:zinc ion binding"/>
    <property type="evidence" value="ECO:0007669"/>
    <property type="project" value="UniProtKB-KW"/>
</dbReference>
<dbReference type="KEGG" id="tcr:506945.210"/>
<keyword evidence="3 4" id="KW-0862">Zinc</keyword>
<dbReference type="AlphaFoldDB" id="Q4DX79"/>
<gene>
    <name evidence="9" type="ORF">Tc00.1047053506945.210</name>
</gene>
<dbReference type="GeneID" id="3551343"/>
<dbReference type="eggNOG" id="ENOG502QQDM">
    <property type="taxonomic scope" value="Eukaryota"/>
</dbReference>
<organism evidence="9 10">
    <name type="scientific">Trypanosoma cruzi (strain CL Brener)</name>
    <dbReference type="NCBI Taxonomy" id="353153"/>
    <lineage>
        <taxon>Eukaryota</taxon>
        <taxon>Discoba</taxon>
        <taxon>Euglenozoa</taxon>
        <taxon>Kinetoplastea</taxon>
        <taxon>Metakinetoplastina</taxon>
        <taxon>Trypanosomatida</taxon>
        <taxon>Trypanosomatidae</taxon>
        <taxon>Trypanosoma</taxon>
        <taxon>Schizotrypanum</taxon>
    </lineage>
</organism>
<dbReference type="SMR" id="Q4DX79"/>
<name>Q4DX79_TRYCC</name>
<evidence type="ECO:0000256" key="5">
    <source>
        <dbReference type="SAM" id="Coils"/>
    </source>
</evidence>
<feature type="compositionally biased region" description="Polar residues" evidence="6">
    <location>
        <begin position="156"/>
        <end position="170"/>
    </location>
</feature>
<feature type="region of interest" description="Disordered" evidence="6">
    <location>
        <begin position="155"/>
        <end position="175"/>
    </location>
</feature>
<evidence type="ECO:0000256" key="1">
    <source>
        <dbReference type="ARBA" id="ARBA00022723"/>
    </source>
</evidence>
<keyword evidence="7" id="KW-1133">Transmembrane helix</keyword>
<dbReference type="FunFam" id="4.10.1000.10:FF:000003">
    <property type="entry name" value="Zinc finger CCCH domain-containing protein"/>
    <property type="match status" value="1"/>
</dbReference>
<keyword evidence="10" id="KW-1185">Reference proteome</keyword>
<dbReference type="Proteomes" id="UP000002296">
    <property type="component" value="Unassembled WGS sequence"/>
</dbReference>
<feature type="transmembrane region" description="Helical" evidence="7">
    <location>
        <begin position="29"/>
        <end position="50"/>
    </location>
</feature>
<sequence length="309" mass="34652">MYVFSLFAFVVLLPSFFFSSICTHIHEYNFSSAFFSFSFLLVWCGMSFSVRAGNSPMSQRSSASQAHVSPKMIPQSALRPIAPSFSLQASEDTLNNGNIGISTRKMGTNPTRYKTTMCRNWEAGTCNFKGCTFAHGVDELRAPVRVDHYGGHNSHLHVSSQGKTPPQYSTAMGGPLGSPRIEQLLEMLYAEVIRERDLVAVHVEANRTLESLLKKEQTLHEETKAQLDAERSRVNELARVVLETSEEINTLLESCRINERQRSRVAMLLNKMAFVVPECDGTRDKEEREGNRVVELLKALQQCQKPADA</sequence>
<dbReference type="PaxDb" id="353153-Q4DX79"/>
<feature type="coiled-coil region" evidence="5">
    <location>
        <begin position="213"/>
        <end position="240"/>
    </location>
</feature>
<feature type="domain" description="C3H1-type" evidence="8">
    <location>
        <begin position="112"/>
        <end position="138"/>
    </location>
</feature>
<dbReference type="RefSeq" id="XP_818984.1">
    <property type="nucleotide sequence ID" value="XM_813891.1"/>
</dbReference>
<evidence type="ECO:0000256" key="4">
    <source>
        <dbReference type="PROSITE-ProRule" id="PRU00723"/>
    </source>
</evidence>
<evidence type="ECO:0000259" key="8">
    <source>
        <dbReference type="PROSITE" id="PS50103"/>
    </source>
</evidence>
<dbReference type="PROSITE" id="PS50103">
    <property type="entry name" value="ZF_C3H1"/>
    <property type="match status" value="1"/>
</dbReference>
<proteinExistence type="predicted"/>
<dbReference type="InParanoid" id="Q4DX79"/>
<dbReference type="SMART" id="SM00356">
    <property type="entry name" value="ZnF_C3H1"/>
    <property type="match status" value="1"/>
</dbReference>
<reference evidence="9 10" key="1">
    <citation type="journal article" date="2005" name="Science">
        <title>The genome sequence of Trypanosoma cruzi, etiologic agent of Chagas disease.</title>
        <authorList>
            <person name="El-Sayed N.M."/>
            <person name="Myler P.J."/>
            <person name="Bartholomeu D.C."/>
            <person name="Nilsson D."/>
            <person name="Aggarwal G."/>
            <person name="Tran A.N."/>
            <person name="Ghedin E."/>
            <person name="Worthey E.A."/>
            <person name="Delcher A.L."/>
            <person name="Blandin G."/>
            <person name="Westenberger S.J."/>
            <person name="Caler E."/>
            <person name="Cerqueira G.C."/>
            <person name="Branche C."/>
            <person name="Haas B."/>
            <person name="Anupama A."/>
            <person name="Arner E."/>
            <person name="Aslund L."/>
            <person name="Attipoe P."/>
            <person name="Bontempi E."/>
            <person name="Bringaud F."/>
            <person name="Burton P."/>
            <person name="Cadag E."/>
            <person name="Campbell D.A."/>
            <person name="Carrington M."/>
            <person name="Crabtree J."/>
            <person name="Darban H."/>
            <person name="da Silveira J.F."/>
            <person name="de Jong P."/>
            <person name="Edwards K."/>
            <person name="Englund P.T."/>
            <person name="Fazelina G."/>
            <person name="Feldblyum T."/>
            <person name="Ferella M."/>
            <person name="Frasch A.C."/>
            <person name="Gull K."/>
            <person name="Horn D."/>
            <person name="Hou L."/>
            <person name="Huang Y."/>
            <person name="Kindlund E."/>
            <person name="Klingbeil M."/>
            <person name="Kluge S."/>
            <person name="Koo H."/>
            <person name="Lacerda D."/>
            <person name="Levin M.J."/>
            <person name="Lorenzi H."/>
            <person name="Louie T."/>
            <person name="Machado C.R."/>
            <person name="McCulloch R."/>
            <person name="McKenna A."/>
            <person name="Mizuno Y."/>
            <person name="Mottram J.C."/>
            <person name="Nelson S."/>
            <person name="Ochaya S."/>
            <person name="Osoegawa K."/>
            <person name="Pai G."/>
            <person name="Parsons M."/>
            <person name="Pentony M."/>
            <person name="Pettersson U."/>
            <person name="Pop M."/>
            <person name="Ramirez J.L."/>
            <person name="Rinta J."/>
            <person name="Robertson L."/>
            <person name="Salzberg S.L."/>
            <person name="Sanchez D.O."/>
            <person name="Seyler A."/>
            <person name="Sharma R."/>
            <person name="Shetty J."/>
            <person name="Simpson A.J."/>
            <person name="Sisk E."/>
            <person name="Tammi M.T."/>
            <person name="Tarleton R."/>
            <person name="Teixeira S."/>
            <person name="Van Aken S."/>
            <person name="Vogt C."/>
            <person name="Ward P.N."/>
            <person name="Wickstead B."/>
            <person name="Wortman J."/>
            <person name="White O."/>
            <person name="Fraser C.M."/>
            <person name="Stuart K.D."/>
            <person name="Andersson B."/>
        </authorList>
    </citation>
    <scope>NUCLEOTIDE SEQUENCE [LARGE SCALE GENOMIC DNA]</scope>
    <source>
        <strain evidence="9 10">CL Brener</strain>
    </source>
</reference>
<protein>
    <submittedName>
        <fullName evidence="9">Zinc finger-domain protein, putative</fullName>
    </submittedName>
</protein>
<evidence type="ECO:0000256" key="2">
    <source>
        <dbReference type="ARBA" id="ARBA00022771"/>
    </source>
</evidence>
<dbReference type="Gene3D" id="4.10.1000.10">
    <property type="entry name" value="Zinc finger, CCCH-type"/>
    <property type="match status" value="1"/>
</dbReference>
<dbReference type="STRING" id="353153.Q4DX79"/>
<accession>Q4DX79</accession>
<evidence type="ECO:0000256" key="7">
    <source>
        <dbReference type="SAM" id="Phobius"/>
    </source>
</evidence>
<dbReference type="GO" id="GO:0010468">
    <property type="term" value="P:regulation of gene expression"/>
    <property type="evidence" value="ECO:0007669"/>
    <property type="project" value="UniProtKB-ARBA"/>
</dbReference>
<keyword evidence="2 4" id="KW-0863">Zinc-finger</keyword>
<keyword evidence="7" id="KW-0472">Membrane</keyword>
<feature type="zinc finger region" description="C3H1-type" evidence="4">
    <location>
        <begin position="112"/>
        <end position="138"/>
    </location>
</feature>
<evidence type="ECO:0000313" key="9">
    <source>
        <dbReference type="EMBL" id="EAN97133.1"/>
    </source>
</evidence>
<keyword evidence="1 4" id="KW-0479">Metal-binding</keyword>
<dbReference type="OMA" id="WEQTGTC"/>
<keyword evidence="7" id="KW-0812">Transmembrane</keyword>
<evidence type="ECO:0000256" key="3">
    <source>
        <dbReference type="ARBA" id="ARBA00022833"/>
    </source>
</evidence>